<evidence type="ECO:0000256" key="1">
    <source>
        <dbReference type="SAM" id="Phobius"/>
    </source>
</evidence>
<keyword evidence="4" id="KW-1185">Reference proteome</keyword>
<dbReference type="OrthoDB" id="3533814at2759"/>
<feature type="transmembrane region" description="Helical" evidence="1">
    <location>
        <begin position="101"/>
        <end position="119"/>
    </location>
</feature>
<organism evidence="3 4">
    <name type="scientific">Paraphaeosphaeria sporulosa</name>
    <dbReference type="NCBI Taxonomy" id="1460663"/>
    <lineage>
        <taxon>Eukaryota</taxon>
        <taxon>Fungi</taxon>
        <taxon>Dikarya</taxon>
        <taxon>Ascomycota</taxon>
        <taxon>Pezizomycotina</taxon>
        <taxon>Dothideomycetes</taxon>
        <taxon>Pleosporomycetidae</taxon>
        <taxon>Pleosporales</taxon>
        <taxon>Massarineae</taxon>
        <taxon>Didymosphaeriaceae</taxon>
        <taxon>Paraphaeosphaeria</taxon>
    </lineage>
</organism>
<dbReference type="Proteomes" id="UP000077069">
    <property type="component" value="Unassembled WGS sequence"/>
</dbReference>
<keyword evidence="1" id="KW-1133">Transmembrane helix</keyword>
<feature type="domain" description="DUF6594" evidence="2">
    <location>
        <begin position="6"/>
        <end position="135"/>
    </location>
</feature>
<dbReference type="EMBL" id="KV441551">
    <property type="protein sequence ID" value="OAG07718.1"/>
    <property type="molecule type" value="Genomic_DNA"/>
</dbReference>
<dbReference type="InterPro" id="IPR046529">
    <property type="entry name" value="DUF6594"/>
</dbReference>
<dbReference type="AlphaFoldDB" id="A0A177CLH4"/>
<dbReference type="GeneID" id="28766311"/>
<gene>
    <name evidence="3" type="ORF">CC84DRAFT_1216632</name>
</gene>
<keyword evidence="1" id="KW-0472">Membrane</keyword>
<name>A0A177CLH4_9PLEO</name>
<feature type="transmembrane region" description="Helical" evidence="1">
    <location>
        <begin position="69"/>
        <end position="89"/>
    </location>
</feature>
<dbReference type="InParanoid" id="A0A177CLH4"/>
<evidence type="ECO:0000313" key="4">
    <source>
        <dbReference type="Proteomes" id="UP000077069"/>
    </source>
</evidence>
<sequence length="143" mass="16658">MANLDWALREDEVITLYPKRRIRLTIYIDKVVSSLPFPSWMITSRLDKRKFPDVKYFSEKRLLRMSSSIATVIALVFILVPIGQLYFNVDNWTNWEKFGRIIGWSCGFWIYLWLCTLANGHETLGASASYGSLLVVFLGLTRR</sequence>
<keyword evidence="1" id="KW-0812">Transmembrane</keyword>
<dbReference type="STRING" id="1460663.A0A177CLH4"/>
<evidence type="ECO:0000313" key="3">
    <source>
        <dbReference type="EMBL" id="OAG07718.1"/>
    </source>
</evidence>
<feature type="transmembrane region" description="Helical" evidence="1">
    <location>
        <begin position="125"/>
        <end position="141"/>
    </location>
</feature>
<dbReference type="Pfam" id="PF20237">
    <property type="entry name" value="DUF6594"/>
    <property type="match status" value="1"/>
</dbReference>
<protein>
    <recommendedName>
        <fullName evidence="2">DUF6594 domain-containing protein</fullName>
    </recommendedName>
</protein>
<dbReference type="RefSeq" id="XP_018038083.1">
    <property type="nucleotide sequence ID" value="XM_018182825.1"/>
</dbReference>
<proteinExistence type="predicted"/>
<reference evidence="3 4" key="1">
    <citation type="submission" date="2016-05" db="EMBL/GenBank/DDBJ databases">
        <title>Comparative analysis of secretome profiles of manganese(II)-oxidizing ascomycete fungi.</title>
        <authorList>
            <consortium name="DOE Joint Genome Institute"/>
            <person name="Zeiner C.A."/>
            <person name="Purvine S.O."/>
            <person name="Zink E.M."/>
            <person name="Wu S."/>
            <person name="Pasa-Tolic L."/>
            <person name="Chaput D.L."/>
            <person name="Haridas S."/>
            <person name="Grigoriev I.V."/>
            <person name="Santelli C.M."/>
            <person name="Hansel C.M."/>
        </authorList>
    </citation>
    <scope>NUCLEOTIDE SEQUENCE [LARGE SCALE GENOMIC DNA]</scope>
    <source>
        <strain evidence="3 4">AP3s5-JAC2a</strain>
    </source>
</reference>
<accession>A0A177CLH4</accession>
<evidence type="ECO:0000259" key="2">
    <source>
        <dbReference type="Pfam" id="PF20237"/>
    </source>
</evidence>